<feature type="domain" description="Integrase catalytic" evidence="1">
    <location>
        <begin position="31"/>
        <end position="206"/>
    </location>
</feature>
<dbReference type="SUPFAM" id="SSF53098">
    <property type="entry name" value="Ribonuclease H-like"/>
    <property type="match status" value="1"/>
</dbReference>
<dbReference type="GO" id="GO:0015074">
    <property type="term" value="P:DNA integration"/>
    <property type="evidence" value="ECO:0007669"/>
    <property type="project" value="InterPro"/>
</dbReference>
<organism evidence="2">
    <name type="scientific">Tanacetum cinerariifolium</name>
    <name type="common">Dalmatian daisy</name>
    <name type="synonym">Chrysanthemum cinerariifolium</name>
    <dbReference type="NCBI Taxonomy" id="118510"/>
    <lineage>
        <taxon>Eukaryota</taxon>
        <taxon>Viridiplantae</taxon>
        <taxon>Streptophyta</taxon>
        <taxon>Embryophyta</taxon>
        <taxon>Tracheophyta</taxon>
        <taxon>Spermatophyta</taxon>
        <taxon>Magnoliopsida</taxon>
        <taxon>eudicotyledons</taxon>
        <taxon>Gunneridae</taxon>
        <taxon>Pentapetalae</taxon>
        <taxon>asterids</taxon>
        <taxon>campanulids</taxon>
        <taxon>Asterales</taxon>
        <taxon>Asteraceae</taxon>
        <taxon>Asteroideae</taxon>
        <taxon>Anthemideae</taxon>
        <taxon>Anthemidinae</taxon>
        <taxon>Tanacetum</taxon>
    </lineage>
</organism>
<keyword evidence="2" id="KW-0548">Nucleotidyltransferase</keyword>
<evidence type="ECO:0000259" key="1">
    <source>
        <dbReference type="PROSITE" id="PS50994"/>
    </source>
</evidence>
<evidence type="ECO:0000313" key="2">
    <source>
        <dbReference type="EMBL" id="GFB28566.1"/>
    </source>
</evidence>
<accession>A0A699L722</accession>
<dbReference type="PROSITE" id="PS50994">
    <property type="entry name" value="INTEGRASE"/>
    <property type="match status" value="1"/>
</dbReference>
<proteinExistence type="predicted"/>
<dbReference type="EMBL" id="BKCJ010593269">
    <property type="protein sequence ID" value="GFB28566.1"/>
    <property type="molecule type" value="Genomic_DNA"/>
</dbReference>
<protein>
    <submittedName>
        <fullName evidence="2">Putative reverse transcriptase domain-containing protein</fullName>
    </submittedName>
</protein>
<dbReference type="Gene3D" id="3.30.420.10">
    <property type="entry name" value="Ribonuclease H-like superfamily/Ribonuclease H"/>
    <property type="match status" value="1"/>
</dbReference>
<dbReference type="InterPro" id="IPR012337">
    <property type="entry name" value="RNaseH-like_sf"/>
</dbReference>
<keyword evidence="2" id="KW-0695">RNA-directed DNA polymerase</keyword>
<dbReference type="PANTHER" id="PTHR45835">
    <property type="entry name" value="YALI0A06105P"/>
    <property type="match status" value="1"/>
</dbReference>
<dbReference type="InterPro" id="IPR036397">
    <property type="entry name" value="RNaseH_sf"/>
</dbReference>
<dbReference type="InterPro" id="IPR001584">
    <property type="entry name" value="Integrase_cat-core"/>
</dbReference>
<dbReference type="AlphaFoldDB" id="A0A699L722"/>
<dbReference type="PANTHER" id="PTHR45835:SF99">
    <property type="entry name" value="CHROMO DOMAIN-CONTAINING PROTEIN-RELATED"/>
    <property type="match status" value="1"/>
</dbReference>
<name>A0A699L722_TANCI</name>
<dbReference type="GO" id="GO:0003964">
    <property type="term" value="F:RNA-directed DNA polymerase activity"/>
    <property type="evidence" value="ECO:0007669"/>
    <property type="project" value="UniProtKB-KW"/>
</dbReference>
<sequence length="240" mass="28186">MKRDIATYVSKCLTCLKVKAKHQRPTGLLQNLEIPEWKWDNITMDFIMKLHRSKSGHDIIWVAFDRLAKSVHFLATREDYSMKKLVRLYIDEIVARHGVLVSIILDRGGRFTSCFWKTLLKALGTQLDMSTAYHPQMDRQTLYGRKCRSPVMWAKIRESRLIGPKLVQETSDKVVLIKEKLKATRDHQKSYVNNRRKPLEFEVGDRVLLKRSPEFTWDREDDMKAKYPRLFTDCAVEPTS</sequence>
<dbReference type="GO" id="GO:0003676">
    <property type="term" value="F:nucleic acid binding"/>
    <property type="evidence" value="ECO:0007669"/>
    <property type="project" value="InterPro"/>
</dbReference>
<comment type="caution">
    <text evidence="2">The sequence shown here is derived from an EMBL/GenBank/DDBJ whole genome shotgun (WGS) entry which is preliminary data.</text>
</comment>
<keyword evidence="2" id="KW-0808">Transferase</keyword>
<gene>
    <name evidence="2" type="ORF">Tci_700537</name>
</gene>
<reference evidence="2" key="1">
    <citation type="journal article" date="2019" name="Sci. Rep.">
        <title>Draft genome of Tanacetum cinerariifolium, the natural source of mosquito coil.</title>
        <authorList>
            <person name="Yamashiro T."/>
            <person name="Shiraishi A."/>
            <person name="Satake H."/>
            <person name="Nakayama K."/>
        </authorList>
    </citation>
    <scope>NUCLEOTIDE SEQUENCE</scope>
</reference>